<reference evidence="1" key="1">
    <citation type="submission" date="2022-10" db="EMBL/GenBank/DDBJ databases">
        <title>Culturing micro-colonial fungi from biological soil crusts in the Mojave desert and describing Neophaeococcomyces mojavensis, and introducing the new genera and species Taxawa tesnikishii.</title>
        <authorList>
            <person name="Kurbessoian T."/>
            <person name="Stajich J.E."/>
        </authorList>
    </citation>
    <scope>NUCLEOTIDE SEQUENCE</scope>
    <source>
        <strain evidence="1">JES_112</strain>
    </source>
</reference>
<comment type="caution">
    <text evidence="1">The sequence shown here is derived from an EMBL/GenBank/DDBJ whole genome shotgun (WGS) entry which is preliminary data.</text>
</comment>
<accession>A0ACC2ZXT7</accession>
<keyword evidence="2" id="KW-1185">Reference proteome</keyword>
<dbReference type="Proteomes" id="UP001172386">
    <property type="component" value="Unassembled WGS sequence"/>
</dbReference>
<proteinExistence type="predicted"/>
<dbReference type="EMBL" id="JAPDRQ010000192">
    <property type="protein sequence ID" value="KAJ9652568.1"/>
    <property type="molecule type" value="Genomic_DNA"/>
</dbReference>
<name>A0ACC2ZXT7_9EURO</name>
<sequence>MLAKYQIVPVRSDQDLKDTIALFYQYAKWLDLNLNFQNFDAEMAAMPGKYAPPNGELFLARNNEGEPVGCVAVRPLDDGICEMKRLFVVDSAKGLGLGKALVSAVVEAGRKLGYRDMCLDTLPRMTAAINMYRSFGFVETPPYYVTPLPRTVFLKLDLTQLPQT</sequence>
<organism evidence="1 2">
    <name type="scientific">Neophaeococcomyces mojaviensis</name>
    <dbReference type="NCBI Taxonomy" id="3383035"/>
    <lineage>
        <taxon>Eukaryota</taxon>
        <taxon>Fungi</taxon>
        <taxon>Dikarya</taxon>
        <taxon>Ascomycota</taxon>
        <taxon>Pezizomycotina</taxon>
        <taxon>Eurotiomycetes</taxon>
        <taxon>Chaetothyriomycetidae</taxon>
        <taxon>Chaetothyriales</taxon>
        <taxon>Chaetothyriales incertae sedis</taxon>
        <taxon>Neophaeococcomyces</taxon>
    </lineage>
</organism>
<evidence type="ECO:0000313" key="2">
    <source>
        <dbReference type="Proteomes" id="UP001172386"/>
    </source>
</evidence>
<gene>
    <name evidence="1" type="ORF">H2198_008180</name>
</gene>
<evidence type="ECO:0000313" key="1">
    <source>
        <dbReference type="EMBL" id="KAJ9652568.1"/>
    </source>
</evidence>
<protein>
    <submittedName>
        <fullName evidence="1">Uncharacterized protein</fullName>
    </submittedName>
</protein>